<dbReference type="EMBL" id="JBFTWV010000145">
    <property type="protein sequence ID" value="KAL2785413.1"/>
    <property type="molecule type" value="Genomic_DNA"/>
</dbReference>
<name>A0ABR4FQX0_9EURO</name>
<dbReference type="Gene3D" id="3.40.50.1580">
    <property type="entry name" value="Nucleoside phosphorylase domain"/>
    <property type="match status" value="1"/>
</dbReference>
<sequence>MLPTKLPGWRSLQTLQSRLFGRLARFAKGDDGASGSRSQASQNQAAFFETDLRTLFTTIPMVLAIPAQELLVLLNKIVNHDLVAALDDLKEKAAPNSSRDVTDLHDLAPLSEQYPNISSLLAVLKASTAKFNLVNDQEVSLFILPAGQAGHAALKCVAEMNQVLSQIIYDANKQPTSLDPQLPTEGESSAILDRPAEGHDSVPRRYASVILNTLLGNIRQRHCGKLHEMKLKVSDDWQAGTREVPLELFLSCCLDQKGWHHAKCSPAQAAMGEARKDGICAAIQRAKEQGRSIHLFVDSDGLLDISDTSPATPLSPAEYVTKTLEQLLERKALTRITANDYRSGLLEAKLGAREKAILALGLARCLLEFFDADIELASYSWKAESVFFLRPTQGLGRERILYISLRPLGPSSCAGRPSQALGAIGPGNPILLSFAKLLLEIENGERISMEIESESRKNLPIWGEMCDIVERVEREGGGNYLKAVEGCLYLYMALRKSNNDQEDLLLGDRLRRAIYDQIVRNLEVNVNPQTTKRKRRDSVSEIPLSKKLSFASPEPRSYSEDHSRQSAPTSRDDFGVAIVCALPREYDAVYTLIDEVWNHDYGRTNGDQNIYTHGRIGKFNVVLLVLPGMGKVSAARASTSLRLSYQRLSLVLVTGICGAIPFAGGDEILLGDVIISRHVVQYNLGRQYPDEFEVKDTTLSARERMEGLAARYLQNIQQSAARRPRGSNYVYPGASQDLVFEASHQHKRRPSYSISAKAPRKKMHGSSEPYSMSCKEAGCDFSKALPRERVEQKKLLEKQGRIKAQAPSMFLGTIGSADTVMKSAEERDRIAGLYDLIAFEMEGAGLWDETPCIIVKAVCDYADSHKNKNWQDFAAATAASATKALLDFYVQREPSR</sequence>
<feature type="region of interest" description="Disordered" evidence="1">
    <location>
        <begin position="550"/>
        <end position="570"/>
    </location>
</feature>
<evidence type="ECO:0000259" key="2">
    <source>
        <dbReference type="Pfam" id="PF01048"/>
    </source>
</evidence>
<evidence type="ECO:0000313" key="4">
    <source>
        <dbReference type="EMBL" id="KAL2785413.1"/>
    </source>
</evidence>
<dbReference type="Proteomes" id="UP001610563">
    <property type="component" value="Unassembled WGS sequence"/>
</dbReference>
<dbReference type="InterPro" id="IPR035994">
    <property type="entry name" value="Nucleoside_phosphorylase_sf"/>
</dbReference>
<comment type="caution">
    <text evidence="4">The sequence shown here is derived from an EMBL/GenBank/DDBJ whole genome shotgun (WGS) entry which is preliminary data.</text>
</comment>
<dbReference type="InterPro" id="IPR053137">
    <property type="entry name" value="NLR-like"/>
</dbReference>
<dbReference type="Pfam" id="PF24476">
    <property type="entry name" value="DUF7580"/>
    <property type="match status" value="1"/>
</dbReference>
<gene>
    <name evidence="4" type="ORF">BJX66DRAFT_329312</name>
</gene>
<dbReference type="InterPro" id="IPR000845">
    <property type="entry name" value="Nucleoside_phosphorylase_d"/>
</dbReference>
<dbReference type="SUPFAM" id="SSF53167">
    <property type="entry name" value="Purine and uridine phosphorylases"/>
    <property type="match status" value="1"/>
</dbReference>
<evidence type="ECO:0008006" key="6">
    <source>
        <dbReference type="Google" id="ProtNLM"/>
    </source>
</evidence>
<proteinExistence type="predicted"/>
<evidence type="ECO:0000259" key="3">
    <source>
        <dbReference type="Pfam" id="PF24476"/>
    </source>
</evidence>
<organism evidence="4 5">
    <name type="scientific">Aspergillus keveii</name>
    <dbReference type="NCBI Taxonomy" id="714993"/>
    <lineage>
        <taxon>Eukaryota</taxon>
        <taxon>Fungi</taxon>
        <taxon>Dikarya</taxon>
        <taxon>Ascomycota</taxon>
        <taxon>Pezizomycotina</taxon>
        <taxon>Eurotiomycetes</taxon>
        <taxon>Eurotiomycetidae</taxon>
        <taxon>Eurotiales</taxon>
        <taxon>Aspergillaceae</taxon>
        <taxon>Aspergillus</taxon>
        <taxon>Aspergillus subgen. Nidulantes</taxon>
    </lineage>
</organism>
<dbReference type="Pfam" id="PF01048">
    <property type="entry name" value="PNP_UDP_1"/>
    <property type="match status" value="1"/>
</dbReference>
<feature type="region of interest" description="Disordered" evidence="1">
    <location>
        <begin position="749"/>
        <end position="769"/>
    </location>
</feature>
<keyword evidence="5" id="KW-1185">Reference proteome</keyword>
<feature type="compositionally biased region" description="Basic and acidic residues" evidence="1">
    <location>
        <begin position="557"/>
        <end position="570"/>
    </location>
</feature>
<evidence type="ECO:0000313" key="5">
    <source>
        <dbReference type="Proteomes" id="UP001610563"/>
    </source>
</evidence>
<protein>
    <recommendedName>
        <fullName evidence="6">Nucleoside phosphorylase domain-containing protein</fullName>
    </recommendedName>
</protein>
<reference evidence="4 5" key="1">
    <citation type="submission" date="2024-07" db="EMBL/GenBank/DDBJ databases">
        <title>Section-level genome sequencing and comparative genomics of Aspergillus sections Usti and Cavernicolus.</title>
        <authorList>
            <consortium name="Lawrence Berkeley National Laboratory"/>
            <person name="Nybo J.L."/>
            <person name="Vesth T.C."/>
            <person name="Theobald S."/>
            <person name="Frisvad J.C."/>
            <person name="Larsen T.O."/>
            <person name="Kjaerboelling I."/>
            <person name="Rothschild-Mancinelli K."/>
            <person name="Lyhne E.K."/>
            <person name="Kogle M.E."/>
            <person name="Barry K."/>
            <person name="Clum A."/>
            <person name="Na H."/>
            <person name="Ledsgaard L."/>
            <person name="Lin J."/>
            <person name="Lipzen A."/>
            <person name="Kuo A."/>
            <person name="Riley R."/>
            <person name="Mondo S."/>
            <person name="Labutti K."/>
            <person name="Haridas S."/>
            <person name="Pangalinan J."/>
            <person name="Salamov A.A."/>
            <person name="Simmons B.A."/>
            <person name="Magnuson J.K."/>
            <person name="Chen J."/>
            <person name="Drula E."/>
            <person name="Henrissat B."/>
            <person name="Wiebenga A."/>
            <person name="Lubbers R.J."/>
            <person name="Gomes A.C."/>
            <person name="Makela M.R."/>
            <person name="Stajich J."/>
            <person name="Grigoriev I.V."/>
            <person name="Mortensen U.H."/>
            <person name="De Vries R.P."/>
            <person name="Baker S.E."/>
            <person name="Andersen M.R."/>
        </authorList>
    </citation>
    <scope>NUCLEOTIDE SEQUENCE [LARGE SCALE GENOMIC DNA]</scope>
    <source>
        <strain evidence="4 5">CBS 209.92</strain>
    </source>
</reference>
<dbReference type="InterPro" id="IPR056002">
    <property type="entry name" value="DUF7580"/>
</dbReference>
<dbReference type="PANTHER" id="PTHR46082">
    <property type="entry name" value="ATP/GTP-BINDING PROTEIN-RELATED"/>
    <property type="match status" value="1"/>
</dbReference>
<dbReference type="PANTHER" id="PTHR46082:SF6">
    <property type="entry name" value="AAA+ ATPASE DOMAIN-CONTAINING PROTEIN-RELATED"/>
    <property type="match status" value="1"/>
</dbReference>
<feature type="domain" description="DUF7580" evidence="3">
    <location>
        <begin position="199"/>
        <end position="528"/>
    </location>
</feature>
<evidence type="ECO:0000256" key="1">
    <source>
        <dbReference type="SAM" id="MobiDB-lite"/>
    </source>
</evidence>
<feature type="domain" description="Nucleoside phosphorylase" evidence="2">
    <location>
        <begin position="576"/>
        <end position="700"/>
    </location>
</feature>
<accession>A0ABR4FQX0</accession>